<gene>
    <name evidence="1" type="ORF">MsAm2_04890</name>
</gene>
<evidence type="ECO:0000313" key="2">
    <source>
        <dbReference type="Proteomes" id="UP001304970"/>
    </source>
</evidence>
<dbReference type="RefSeq" id="WP_338098236.1">
    <property type="nucleotide sequence ID" value="NZ_CP131061.1"/>
</dbReference>
<dbReference type="GeneID" id="89227895"/>
<reference evidence="1 2" key="1">
    <citation type="submission" date="2023-07" db="EMBL/GenBank/DDBJ databases">
        <title>Closed genome sequence of Methanosarcinaceae archaeon Am2.</title>
        <authorList>
            <person name="Poehlein A."/>
            <person name="Protasov E."/>
            <person name="Platt K."/>
            <person name="Reeh H."/>
            <person name="Daniel R."/>
            <person name="Brune A."/>
        </authorList>
    </citation>
    <scope>NUCLEOTIDE SEQUENCE [LARGE SCALE GENOMIC DNA]</scope>
    <source>
        <strain evidence="1 2">Am2</strain>
    </source>
</reference>
<protein>
    <recommendedName>
        <fullName evidence="3">DUF4367 domain-containing protein</fullName>
    </recommendedName>
</protein>
<evidence type="ECO:0008006" key="3">
    <source>
        <dbReference type="Google" id="ProtNLM"/>
    </source>
</evidence>
<proteinExistence type="predicted"/>
<dbReference type="AlphaFoldDB" id="A0AA96VEB0"/>
<evidence type="ECO:0000313" key="1">
    <source>
        <dbReference type="EMBL" id="WNY26716.1"/>
    </source>
</evidence>
<sequence length="223" mass="24385">MTIMSKKSISCIIFLIFIASLFFSPALAAPASSQVGKYVYVYNVSAIPKNPGLLSLEAPAKMRTVTPEMVNISKLPPGFSLMAIRPVDADEYFKNKTLPGFQGTYQHSGGGNAYLTIYQFETTGNAGADELRKAFVDRYKSEDGISTVEINGKYVTKISKYILAPGNFRYMYFWPEDNLLVIVDGNIADDMLMKSFANAVNLNAHTNNTSPTANNTVTNSTAA</sequence>
<organism evidence="1 2">
    <name type="scientific">Methanolapillus ohkumae</name>
    <dbReference type="NCBI Taxonomy" id="3028298"/>
    <lineage>
        <taxon>Archaea</taxon>
        <taxon>Methanobacteriati</taxon>
        <taxon>Methanobacteriota</taxon>
        <taxon>Stenosarchaea group</taxon>
        <taxon>Methanomicrobia</taxon>
        <taxon>Methanosarcinales</taxon>
        <taxon>Methanosarcinaceae</taxon>
        <taxon>Methanolapillus</taxon>
    </lineage>
</organism>
<name>A0AA96VEB0_9EURY</name>
<keyword evidence="2" id="KW-1185">Reference proteome</keyword>
<accession>A0AA96VEB0</accession>
<dbReference type="EMBL" id="CP131061">
    <property type="protein sequence ID" value="WNY26716.1"/>
    <property type="molecule type" value="Genomic_DNA"/>
</dbReference>
<dbReference type="Proteomes" id="UP001304970">
    <property type="component" value="Chromosome"/>
</dbReference>